<proteinExistence type="predicted"/>
<dbReference type="Proteomes" id="UP000696485">
    <property type="component" value="Unassembled WGS sequence"/>
</dbReference>
<dbReference type="GO" id="GO:0005685">
    <property type="term" value="C:U1 snRNP"/>
    <property type="evidence" value="ECO:0007669"/>
    <property type="project" value="TreeGrafter"/>
</dbReference>
<dbReference type="SUPFAM" id="SSF81698">
    <property type="entry name" value="FF domain"/>
    <property type="match status" value="5"/>
</dbReference>
<organism evidence="9 10">
    <name type="scientific">Podila minutissima</name>
    <dbReference type="NCBI Taxonomy" id="64525"/>
    <lineage>
        <taxon>Eukaryota</taxon>
        <taxon>Fungi</taxon>
        <taxon>Fungi incertae sedis</taxon>
        <taxon>Mucoromycota</taxon>
        <taxon>Mortierellomycotina</taxon>
        <taxon>Mortierellomycetes</taxon>
        <taxon>Mortierellales</taxon>
        <taxon>Mortierellaceae</taxon>
        <taxon>Podila</taxon>
    </lineage>
</organism>
<dbReference type="FunFam" id="1.10.10.440:FF:000013">
    <property type="entry name" value="pre-mRNA-processing protein 40A isoform X1"/>
    <property type="match status" value="1"/>
</dbReference>
<keyword evidence="4" id="KW-0508">mRNA splicing</keyword>
<dbReference type="CDD" id="cd00201">
    <property type="entry name" value="WW"/>
    <property type="match status" value="2"/>
</dbReference>
<evidence type="ECO:0000313" key="9">
    <source>
        <dbReference type="EMBL" id="KAF9331383.1"/>
    </source>
</evidence>
<feature type="compositionally biased region" description="Low complexity" evidence="6">
    <location>
        <begin position="640"/>
        <end position="651"/>
    </location>
</feature>
<dbReference type="SUPFAM" id="SSF51045">
    <property type="entry name" value="WW domain"/>
    <property type="match status" value="2"/>
</dbReference>
<feature type="domain" description="FF" evidence="8">
    <location>
        <begin position="555"/>
        <end position="613"/>
    </location>
</feature>
<dbReference type="SMART" id="SM00441">
    <property type="entry name" value="FF"/>
    <property type="match status" value="5"/>
</dbReference>
<comment type="subcellular location">
    <subcellularLocation>
        <location evidence="1">Nucleus</location>
    </subcellularLocation>
</comment>
<feature type="region of interest" description="Disordered" evidence="6">
    <location>
        <begin position="98"/>
        <end position="126"/>
    </location>
</feature>
<evidence type="ECO:0000256" key="5">
    <source>
        <dbReference type="ARBA" id="ARBA00023242"/>
    </source>
</evidence>
<evidence type="ECO:0000256" key="3">
    <source>
        <dbReference type="ARBA" id="ARBA00022737"/>
    </source>
</evidence>
<dbReference type="AlphaFoldDB" id="A0A9P5SP09"/>
<dbReference type="GO" id="GO:0071004">
    <property type="term" value="C:U2-type prespliceosome"/>
    <property type="evidence" value="ECO:0007669"/>
    <property type="project" value="TreeGrafter"/>
</dbReference>
<dbReference type="Pfam" id="PF00397">
    <property type="entry name" value="WW"/>
    <property type="match status" value="2"/>
</dbReference>
<dbReference type="InterPro" id="IPR001202">
    <property type="entry name" value="WW_dom"/>
</dbReference>
<gene>
    <name evidence="9" type="ORF">BG006_005749</name>
</gene>
<feature type="compositionally biased region" description="Low complexity" evidence="6">
    <location>
        <begin position="102"/>
        <end position="121"/>
    </location>
</feature>
<comment type="caution">
    <text evidence="9">The sequence shown here is derived from an EMBL/GenBank/DDBJ whole genome shotgun (WGS) entry which is preliminary data.</text>
</comment>
<evidence type="ECO:0000256" key="4">
    <source>
        <dbReference type="ARBA" id="ARBA00023187"/>
    </source>
</evidence>
<feature type="compositionally biased region" description="Acidic residues" evidence="6">
    <location>
        <begin position="624"/>
        <end position="637"/>
    </location>
</feature>
<dbReference type="InterPro" id="IPR039726">
    <property type="entry name" value="Prp40-like"/>
</dbReference>
<feature type="domain" description="FF" evidence="8">
    <location>
        <begin position="419"/>
        <end position="481"/>
    </location>
</feature>
<dbReference type="GO" id="GO:0045292">
    <property type="term" value="P:mRNA cis splicing, via spliceosome"/>
    <property type="evidence" value="ECO:0007669"/>
    <property type="project" value="InterPro"/>
</dbReference>
<sequence>MDSIPATLAPGTPGTVLWAEYTHQDGRKYYYHTVTKQTVWQKPNELKTAKELALEASPWKEYTTPEGKKYYHNAATKETVWTVPEAYKELLDQLADEKAKESTTATSTTSTTPQTTTPSPAIVSPSSLQVPATSGYVPVNSIVKPDAGRPVLPPAASTYQPHRPPFASQQGPRPPRFQQSFVAGSDGTPTSSTIASHSNQTPDFATKEEAEKAFKNLLKETGVTSTWTWEQTMRAVVTNPLYRALKTTAERKTAFQEYVDERRIQEKEDEKARQKKLRYDFQELLANSDKVTHTSRYTTISRIFAEEPAFKAIEDDRLRYSIFDSHLSELIRKEKDEARVKRKAGMAAFLTLLQSLTEITFMTRWAEAKDLLQENAEYKSDTIQVLSKIDQLSVYEDHIKHLEKEYDARRSRDRTLRKRAERKRREVFKELLAELRNKGQLNAKTCWMQIHALIKDDLRYQAVLGQPGSTPMELFWDLIEDLDERLYQDRKLVQDVLKNIDYEIIPETTFEQFAELMKNHEKTSSLVSEDLTLIFEQLLGKAVHRAKEEKRRQEKVARKKAESFRFMLKNLNPTVTVESTWEDVKVRSASTPEYHALESDEKRKEIFDRYIERLKERIAKNQNSDDEDGSILEDDADYNSGSRRSGTVSSSPAVGSSLDRKRASGAVGSSSSSRHHGSSDHHHYSHSHSHGHHHHHSSTSASDAHRRSGRDSSSSKRPHQGDSHPKGDDESGSDGEQQAKKTKLNTSEGPAPTSETKDTDMTGGEEGEVMEAPVQA</sequence>
<evidence type="ECO:0000313" key="10">
    <source>
        <dbReference type="Proteomes" id="UP000696485"/>
    </source>
</evidence>
<reference evidence="9" key="1">
    <citation type="journal article" date="2020" name="Fungal Divers.">
        <title>Resolving the Mortierellaceae phylogeny through synthesis of multi-gene phylogenetics and phylogenomics.</title>
        <authorList>
            <person name="Vandepol N."/>
            <person name="Liber J."/>
            <person name="Desiro A."/>
            <person name="Na H."/>
            <person name="Kennedy M."/>
            <person name="Barry K."/>
            <person name="Grigoriev I.V."/>
            <person name="Miller A.N."/>
            <person name="O'Donnell K."/>
            <person name="Stajich J.E."/>
            <person name="Bonito G."/>
        </authorList>
    </citation>
    <scope>NUCLEOTIDE SEQUENCE</scope>
    <source>
        <strain evidence="9">NVP1</strain>
    </source>
</reference>
<dbReference type="PROSITE" id="PS50020">
    <property type="entry name" value="WW_DOMAIN_2"/>
    <property type="match status" value="2"/>
</dbReference>
<dbReference type="Gene3D" id="2.20.70.10">
    <property type="match status" value="2"/>
</dbReference>
<evidence type="ECO:0000259" key="7">
    <source>
        <dbReference type="PROSITE" id="PS50020"/>
    </source>
</evidence>
<keyword evidence="2" id="KW-0507">mRNA processing</keyword>
<dbReference type="Pfam" id="PF01846">
    <property type="entry name" value="FF"/>
    <property type="match status" value="4"/>
</dbReference>
<evidence type="ECO:0000256" key="1">
    <source>
        <dbReference type="ARBA" id="ARBA00004123"/>
    </source>
</evidence>
<dbReference type="Pfam" id="PF25432">
    <property type="entry name" value="FF_PRPF40A"/>
    <property type="match status" value="1"/>
</dbReference>
<name>A0A9P5SP09_9FUNG</name>
<feature type="compositionally biased region" description="Basic and acidic residues" evidence="6">
    <location>
        <begin position="703"/>
        <end position="729"/>
    </location>
</feature>
<keyword evidence="5" id="KW-0539">Nucleus</keyword>
<evidence type="ECO:0000259" key="8">
    <source>
        <dbReference type="PROSITE" id="PS51676"/>
    </source>
</evidence>
<dbReference type="EMBL" id="JAAAUY010000326">
    <property type="protein sequence ID" value="KAF9331383.1"/>
    <property type="molecule type" value="Genomic_DNA"/>
</dbReference>
<feature type="domain" description="WW" evidence="7">
    <location>
        <begin position="57"/>
        <end position="86"/>
    </location>
</feature>
<feature type="domain" description="WW" evidence="7">
    <location>
        <begin position="18"/>
        <end position="45"/>
    </location>
</feature>
<dbReference type="PANTHER" id="PTHR11864">
    <property type="entry name" value="PRE-MRNA-PROCESSING PROTEIN PRP40"/>
    <property type="match status" value="1"/>
</dbReference>
<dbReference type="InterPro" id="IPR002713">
    <property type="entry name" value="FF_domain"/>
</dbReference>
<dbReference type="PANTHER" id="PTHR11864:SF0">
    <property type="entry name" value="PRP40 PRE-MRNA PROCESSING FACTOR 40 HOMOLOG A (YEAST)"/>
    <property type="match status" value="1"/>
</dbReference>
<accession>A0A9P5SP09</accession>
<feature type="region of interest" description="Disordered" evidence="6">
    <location>
        <begin position="621"/>
        <end position="776"/>
    </location>
</feature>
<evidence type="ECO:0000256" key="6">
    <source>
        <dbReference type="SAM" id="MobiDB-lite"/>
    </source>
</evidence>
<dbReference type="GO" id="GO:0003723">
    <property type="term" value="F:RNA binding"/>
    <property type="evidence" value="ECO:0007669"/>
    <property type="project" value="TreeGrafter"/>
</dbReference>
<protein>
    <submittedName>
        <fullName evidence="9">Uncharacterized protein</fullName>
    </submittedName>
</protein>
<dbReference type="InterPro" id="IPR036020">
    <property type="entry name" value="WW_dom_sf"/>
</dbReference>
<feature type="compositionally biased region" description="Basic residues" evidence="6">
    <location>
        <begin position="683"/>
        <end position="697"/>
    </location>
</feature>
<dbReference type="Gene3D" id="1.10.10.440">
    <property type="entry name" value="FF domain"/>
    <property type="match status" value="5"/>
</dbReference>
<evidence type="ECO:0000256" key="2">
    <source>
        <dbReference type="ARBA" id="ARBA00022664"/>
    </source>
</evidence>
<feature type="domain" description="FF" evidence="8">
    <location>
        <begin position="207"/>
        <end position="261"/>
    </location>
</feature>
<dbReference type="SMART" id="SM00456">
    <property type="entry name" value="WW"/>
    <property type="match status" value="2"/>
</dbReference>
<feature type="region of interest" description="Disordered" evidence="6">
    <location>
        <begin position="148"/>
        <end position="179"/>
    </location>
</feature>
<keyword evidence="3" id="KW-0677">Repeat</keyword>
<dbReference type="PROSITE" id="PS51676">
    <property type="entry name" value="FF"/>
    <property type="match status" value="3"/>
</dbReference>
<keyword evidence="10" id="KW-1185">Reference proteome</keyword>
<dbReference type="InterPro" id="IPR036517">
    <property type="entry name" value="FF_domain_sf"/>
</dbReference>
<feature type="compositionally biased region" description="Polar residues" evidence="6">
    <location>
        <begin position="167"/>
        <end position="179"/>
    </location>
</feature>